<dbReference type="EMBL" id="BRXX01000161">
    <property type="protein sequence ID" value="GMH94915.1"/>
    <property type="molecule type" value="Genomic_DNA"/>
</dbReference>
<accession>A0A9W7BYV8</accession>
<dbReference type="GO" id="GO:0016020">
    <property type="term" value="C:membrane"/>
    <property type="evidence" value="ECO:0007669"/>
    <property type="project" value="UniProtKB-SubCell"/>
</dbReference>
<dbReference type="AlphaFoldDB" id="A0A9W7BYV8"/>
<keyword evidence="3" id="KW-0472">Membrane</keyword>
<evidence type="ECO:0000313" key="5">
    <source>
        <dbReference type="Proteomes" id="UP001165160"/>
    </source>
</evidence>
<evidence type="ECO:0000256" key="2">
    <source>
        <dbReference type="ARBA" id="ARBA00022692"/>
    </source>
</evidence>
<organism evidence="4 5">
    <name type="scientific">Triparma verrucosa</name>
    <dbReference type="NCBI Taxonomy" id="1606542"/>
    <lineage>
        <taxon>Eukaryota</taxon>
        <taxon>Sar</taxon>
        <taxon>Stramenopiles</taxon>
        <taxon>Ochrophyta</taxon>
        <taxon>Bolidophyceae</taxon>
        <taxon>Parmales</taxon>
        <taxon>Triparmaceae</taxon>
        <taxon>Triparma</taxon>
    </lineage>
</organism>
<dbReference type="InterPro" id="IPR023395">
    <property type="entry name" value="MCP_dom_sf"/>
</dbReference>
<keyword evidence="5" id="KW-1185">Reference proteome</keyword>
<gene>
    <name evidence="4" type="ORF">TrVE_jg8236</name>
</gene>
<reference evidence="5" key="1">
    <citation type="journal article" date="2023" name="Commun. Biol.">
        <title>Genome analysis of Parmales, the sister group of diatoms, reveals the evolutionary specialization of diatoms from phago-mixotrophs to photoautotrophs.</title>
        <authorList>
            <person name="Ban H."/>
            <person name="Sato S."/>
            <person name="Yoshikawa S."/>
            <person name="Yamada K."/>
            <person name="Nakamura Y."/>
            <person name="Ichinomiya M."/>
            <person name="Sato N."/>
            <person name="Blanc-Mathieu R."/>
            <person name="Endo H."/>
            <person name="Kuwata A."/>
            <person name="Ogata H."/>
        </authorList>
    </citation>
    <scope>NUCLEOTIDE SEQUENCE [LARGE SCALE GENOMIC DNA]</scope>
    <source>
        <strain evidence="5">NIES 3699</strain>
    </source>
</reference>
<dbReference type="Proteomes" id="UP001165160">
    <property type="component" value="Unassembled WGS sequence"/>
</dbReference>
<name>A0A9W7BYV8_9STRA</name>
<evidence type="ECO:0000313" key="4">
    <source>
        <dbReference type="EMBL" id="GMH94915.1"/>
    </source>
</evidence>
<evidence type="ECO:0000256" key="3">
    <source>
        <dbReference type="ARBA" id="ARBA00023136"/>
    </source>
</evidence>
<dbReference type="SUPFAM" id="SSF103506">
    <property type="entry name" value="Mitochondrial carrier"/>
    <property type="match status" value="1"/>
</dbReference>
<evidence type="ECO:0008006" key="6">
    <source>
        <dbReference type="Google" id="ProtNLM"/>
    </source>
</evidence>
<proteinExistence type="predicted"/>
<evidence type="ECO:0000256" key="1">
    <source>
        <dbReference type="ARBA" id="ARBA00004370"/>
    </source>
</evidence>
<keyword evidence="2" id="KW-0812">Transmembrane</keyword>
<protein>
    <recommendedName>
        <fullName evidence="6">Mitochondrial carrier protein</fullName>
    </recommendedName>
</protein>
<comment type="subcellular location">
    <subcellularLocation>
        <location evidence="1">Membrane</location>
    </subcellularLocation>
</comment>
<comment type="caution">
    <text evidence="4">The sequence shown here is derived from an EMBL/GenBank/DDBJ whole genome shotgun (WGS) entry which is preliminary data.</text>
</comment>
<sequence length="276" mass="29489">MSDSISYHNALIQGFVGAAGAVPGTVLSFPFDSIKIRQQTTPGLSLFSASNTQAAWGFHKGMGHAVNQKVMTRFPMFLVSAIAVEKAEAFMSEKRAAFFGSAVSGYATGSIASIAEWNKVQNSRGGGGGERGGLLARSIRAHGLFLGIQKAIKRAHFCGMRNGCFDSIFFGTKHILTSRGYSDGTAYASAASVAVVGDFAMDVIAKRLMAVPPEDDLSKYKQGMFRETFKAVAKEGVGIFRGVVAKTGEFAISYFITGLCAATIMEKTRTLLNKYQ</sequence>